<evidence type="ECO:0000256" key="5">
    <source>
        <dbReference type="ARBA" id="ARBA00022692"/>
    </source>
</evidence>
<feature type="domain" description="Glycosyltransferase RgtA/B/C/D-like" evidence="9">
    <location>
        <begin position="55"/>
        <end position="216"/>
    </location>
</feature>
<evidence type="ECO:0000256" key="7">
    <source>
        <dbReference type="ARBA" id="ARBA00023136"/>
    </source>
</evidence>
<sequence>MLEMVERRPNAVFLLLAGYFLLCIALRLAASNSLEIDEAEQAFLSQFLRLGYGPQPPFYNWLQYGLSQAIGTSLATMTLLKNGLLFLCCLFYGLAARLVLGDRHLSAIATFGVLSLPPVFLLAQRDLSHTVAALFAVSLFLYGFLRTLTRPSLFSYLLTGIAVGIGAISKYNFVLVPIAAIIAILPERDLRTRIFDWRILAAIAAAAIIATPHGIWVLQNLDAASSGTLDEMKEREAEGRLFEAFHGIAALASATIGGSFVTVLLFGLFAHGKIRQIWQAESQWTRIVGRMIAFCLLGVLLIVLGVAATHVREKWLVLYLVLLPLYLCLKIEAARINAAPGLRLFVPLIATIVIGALVIVSSRAAVRPWFGDYSRLNIPYAAFAEKVAKMEGREPALVIANDKQIAGNIRTQFARATVAIPSMLETVPVDKRRRPLLVVWRSEADSATQIPDALNGALNALGMDGNKQRRDLALPYIYGSDADRYGFSYVWLND</sequence>
<feature type="transmembrane region" description="Helical" evidence="8">
    <location>
        <begin position="197"/>
        <end position="218"/>
    </location>
</feature>
<feature type="transmembrane region" description="Helical" evidence="8">
    <location>
        <begin position="106"/>
        <end position="123"/>
    </location>
</feature>
<protein>
    <submittedName>
        <fullName evidence="10">4-amino-4-deoxy-L-arabinose transferase-like glycosyltransferase</fullName>
    </submittedName>
</protein>
<dbReference type="PANTHER" id="PTHR33908:SF11">
    <property type="entry name" value="MEMBRANE PROTEIN"/>
    <property type="match status" value="1"/>
</dbReference>
<organism evidence="10 11">
    <name type="scientific">Sinorhizobium kostiense</name>
    <dbReference type="NCBI Taxonomy" id="76747"/>
    <lineage>
        <taxon>Bacteria</taxon>
        <taxon>Pseudomonadati</taxon>
        <taxon>Pseudomonadota</taxon>
        <taxon>Alphaproteobacteria</taxon>
        <taxon>Hyphomicrobiales</taxon>
        <taxon>Rhizobiaceae</taxon>
        <taxon>Sinorhizobium/Ensifer group</taxon>
        <taxon>Sinorhizobium</taxon>
    </lineage>
</organism>
<evidence type="ECO:0000256" key="1">
    <source>
        <dbReference type="ARBA" id="ARBA00004651"/>
    </source>
</evidence>
<evidence type="ECO:0000256" key="6">
    <source>
        <dbReference type="ARBA" id="ARBA00022989"/>
    </source>
</evidence>
<reference evidence="10 11" key="1">
    <citation type="submission" date="2021-03" db="EMBL/GenBank/DDBJ databases">
        <title>Genomic Encyclopedia of Type Strains, Phase IV (KMG-IV): sequencing the most valuable type-strain genomes for metagenomic binning, comparative biology and taxonomic classification.</title>
        <authorList>
            <person name="Goeker M."/>
        </authorList>
    </citation>
    <scope>NUCLEOTIDE SEQUENCE [LARGE SCALE GENOMIC DNA]</scope>
    <source>
        <strain evidence="10 11">DSM 13372</strain>
    </source>
</reference>
<keyword evidence="7 8" id="KW-0472">Membrane</keyword>
<keyword evidence="2" id="KW-1003">Cell membrane</keyword>
<proteinExistence type="predicted"/>
<dbReference type="InterPro" id="IPR050297">
    <property type="entry name" value="LipidA_mod_glycosyltrf_83"/>
</dbReference>
<keyword evidence="3" id="KW-0328">Glycosyltransferase</keyword>
<dbReference type="Proteomes" id="UP000730739">
    <property type="component" value="Unassembled WGS sequence"/>
</dbReference>
<evidence type="ECO:0000256" key="2">
    <source>
        <dbReference type="ARBA" id="ARBA00022475"/>
    </source>
</evidence>
<feature type="transmembrane region" description="Helical" evidence="8">
    <location>
        <begin position="130"/>
        <end position="148"/>
    </location>
</feature>
<keyword evidence="6 8" id="KW-1133">Transmembrane helix</keyword>
<evidence type="ECO:0000259" key="9">
    <source>
        <dbReference type="Pfam" id="PF13231"/>
    </source>
</evidence>
<feature type="transmembrane region" description="Helical" evidence="8">
    <location>
        <begin position="154"/>
        <end position="185"/>
    </location>
</feature>
<dbReference type="InterPro" id="IPR038731">
    <property type="entry name" value="RgtA/B/C-like"/>
</dbReference>
<dbReference type="EMBL" id="JAGILA010000002">
    <property type="protein sequence ID" value="MBP2235124.1"/>
    <property type="molecule type" value="Genomic_DNA"/>
</dbReference>
<name>A0ABS4QYH3_9HYPH</name>
<feature type="transmembrane region" description="Helical" evidence="8">
    <location>
        <begin position="315"/>
        <end position="333"/>
    </location>
</feature>
<evidence type="ECO:0000256" key="3">
    <source>
        <dbReference type="ARBA" id="ARBA00022676"/>
    </source>
</evidence>
<feature type="transmembrane region" description="Helical" evidence="8">
    <location>
        <begin position="345"/>
        <end position="366"/>
    </location>
</feature>
<keyword evidence="5 8" id="KW-0812">Transmembrane</keyword>
<comment type="subcellular location">
    <subcellularLocation>
        <location evidence="1">Cell membrane</location>
        <topology evidence="1">Multi-pass membrane protein</topology>
    </subcellularLocation>
</comment>
<feature type="transmembrane region" description="Helical" evidence="8">
    <location>
        <begin position="248"/>
        <end position="270"/>
    </location>
</feature>
<dbReference type="PANTHER" id="PTHR33908">
    <property type="entry name" value="MANNOSYLTRANSFERASE YKCB-RELATED"/>
    <property type="match status" value="1"/>
</dbReference>
<evidence type="ECO:0000313" key="11">
    <source>
        <dbReference type="Proteomes" id="UP000730739"/>
    </source>
</evidence>
<dbReference type="RefSeq" id="WP_209601373.1">
    <property type="nucleotide sequence ID" value="NZ_JAGILA010000002.1"/>
</dbReference>
<comment type="caution">
    <text evidence="10">The sequence shown here is derived from an EMBL/GenBank/DDBJ whole genome shotgun (WGS) entry which is preliminary data.</text>
</comment>
<keyword evidence="4" id="KW-0808">Transferase</keyword>
<keyword evidence="11" id="KW-1185">Reference proteome</keyword>
<evidence type="ECO:0000313" key="10">
    <source>
        <dbReference type="EMBL" id="MBP2235124.1"/>
    </source>
</evidence>
<evidence type="ECO:0000256" key="8">
    <source>
        <dbReference type="SAM" id="Phobius"/>
    </source>
</evidence>
<dbReference type="Pfam" id="PF13231">
    <property type="entry name" value="PMT_2"/>
    <property type="match status" value="1"/>
</dbReference>
<feature type="transmembrane region" description="Helical" evidence="8">
    <location>
        <begin position="291"/>
        <end position="309"/>
    </location>
</feature>
<accession>A0ABS4QYH3</accession>
<evidence type="ECO:0000256" key="4">
    <source>
        <dbReference type="ARBA" id="ARBA00022679"/>
    </source>
</evidence>
<feature type="transmembrane region" description="Helical" evidence="8">
    <location>
        <begin position="83"/>
        <end position="100"/>
    </location>
</feature>
<gene>
    <name evidence="10" type="ORF">J2Z31_001616</name>
</gene>